<keyword evidence="2" id="KW-1185">Reference proteome</keyword>
<comment type="caution">
    <text evidence="1">The sequence shown here is derived from an EMBL/GenBank/DDBJ whole genome shotgun (WGS) entry which is preliminary data.</text>
</comment>
<proteinExistence type="predicted"/>
<protein>
    <submittedName>
        <fullName evidence="1">Uncharacterized protein</fullName>
    </submittedName>
</protein>
<dbReference type="AlphaFoldDB" id="A0AA39UX55"/>
<gene>
    <name evidence="1" type="ORF">EDD18DRAFT_1163167</name>
</gene>
<dbReference type="Proteomes" id="UP001175228">
    <property type="component" value="Unassembled WGS sequence"/>
</dbReference>
<dbReference type="EMBL" id="JAUEPU010000014">
    <property type="protein sequence ID" value="KAK0496635.1"/>
    <property type="molecule type" value="Genomic_DNA"/>
</dbReference>
<evidence type="ECO:0000313" key="1">
    <source>
        <dbReference type="EMBL" id="KAK0496635.1"/>
    </source>
</evidence>
<reference evidence="1" key="1">
    <citation type="submission" date="2023-06" db="EMBL/GenBank/DDBJ databases">
        <authorList>
            <consortium name="Lawrence Berkeley National Laboratory"/>
            <person name="Ahrendt S."/>
            <person name="Sahu N."/>
            <person name="Indic B."/>
            <person name="Wong-Bajracharya J."/>
            <person name="Merenyi Z."/>
            <person name="Ke H.-M."/>
            <person name="Monk M."/>
            <person name="Kocsube S."/>
            <person name="Drula E."/>
            <person name="Lipzen A."/>
            <person name="Balint B."/>
            <person name="Henrissat B."/>
            <person name="Andreopoulos B."/>
            <person name="Martin F.M."/>
            <person name="Harder C.B."/>
            <person name="Rigling D."/>
            <person name="Ford K.L."/>
            <person name="Foster G.D."/>
            <person name="Pangilinan J."/>
            <person name="Papanicolaou A."/>
            <person name="Barry K."/>
            <person name="LaButti K."/>
            <person name="Viragh M."/>
            <person name="Koriabine M."/>
            <person name="Yan M."/>
            <person name="Riley R."/>
            <person name="Champramary S."/>
            <person name="Plett K.L."/>
            <person name="Tsai I.J."/>
            <person name="Slot J."/>
            <person name="Sipos G."/>
            <person name="Plett J."/>
            <person name="Nagy L.G."/>
            <person name="Grigoriev I.V."/>
        </authorList>
    </citation>
    <scope>NUCLEOTIDE SEQUENCE</scope>
    <source>
        <strain evidence="1">HWK02</strain>
    </source>
</reference>
<organism evidence="1 2">
    <name type="scientific">Armillaria luteobubalina</name>
    <dbReference type="NCBI Taxonomy" id="153913"/>
    <lineage>
        <taxon>Eukaryota</taxon>
        <taxon>Fungi</taxon>
        <taxon>Dikarya</taxon>
        <taxon>Basidiomycota</taxon>
        <taxon>Agaricomycotina</taxon>
        <taxon>Agaricomycetes</taxon>
        <taxon>Agaricomycetidae</taxon>
        <taxon>Agaricales</taxon>
        <taxon>Marasmiineae</taxon>
        <taxon>Physalacriaceae</taxon>
        <taxon>Armillaria</taxon>
    </lineage>
</organism>
<evidence type="ECO:0000313" key="2">
    <source>
        <dbReference type="Proteomes" id="UP001175228"/>
    </source>
</evidence>
<name>A0AA39UX55_9AGAR</name>
<accession>A0AA39UX55</accession>
<feature type="non-terminal residue" evidence="1">
    <location>
        <position position="71"/>
    </location>
</feature>
<sequence length="71" mass="7618">MLRPKEVLQCPGANTGVLLAAGPSTSVVVDRGGIYWITSKWKNPGDGSSGSPYSGFWYMLDIKSWKITVAA</sequence>